<name>A0A841CB70_9PSEU</name>
<organism evidence="2 3">
    <name type="scientific">Saccharothrix tamanrassetensis</name>
    <dbReference type="NCBI Taxonomy" id="1051531"/>
    <lineage>
        <taxon>Bacteria</taxon>
        <taxon>Bacillati</taxon>
        <taxon>Actinomycetota</taxon>
        <taxon>Actinomycetes</taxon>
        <taxon>Pseudonocardiales</taxon>
        <taxon>Pseudonocardiaceae</taxon>
        <taxon>Saccharothrix</taxon>
    </lineage>
</organism>
<dbReference type="GO" id="GO:0043709">
    <property type="term" value="P:cell adhesion involved in single-species biofilm formation"/>
    <property type="evidence" value="ECO:0007669"/>
    <property type="project" value="TreeGrafter"/>
</dbReference>
<evidence type="ECO:0000313" key="2">
    <source>
        <dbReference type="EMBL" id="MBB5953594.1"/>
    </source>
</evidence>
<comment type="caution">
    <text evidence="2">The sequence shown here is derived from an EMBL/GenBank/DDBJ whole genome shotgun (WGS) entry which is preliminary data.</text>
</comment>
<dbReference type="InterPro" id="IPR029787">
    <property type="entry name" value="Nucleotide_cyclase"/>
</dbReference>
<dbReference type="InterPro" id="IPR043128">
    <property type="entry name" value="Rev_trsase/Diguanyl_cyclase"/>
</dbReference>
<dbReference type="EMBL" id="JACHJN010000001">
    <property type="protein sequence ID" value="MBB5953594.1"/>
    <property type="molecule type" value="Genomic_DNA"/>
</dbReference>
<dbReference type="PANTHER" id="PTHR45138">
    <property type="entry name" value="REGULATORY COMPONENTS OF SENSORY TRANSDUCTION SYSTEM"/>
    <property type="match status" value="1"/>
</dbReference>
<accession>A0A841CB70</accession>
<reference evidence="2 3" key="1">
    <citation type="submission" date="2020-08" db="EMBL/GenBank/DDBJ databases">
        <title>Genomic Encyclopedia of Type Strains, Phase III (KMG-III): the genomes of soil and plant-associated and newly described type strains.</title>
        <authorList>
            <person name="Whitman W."/>
        </authorList>
    </citation>
    <scope>NUCLEOTIDE SEQUENCE [LARGE SCALE GENOMIC DNA]</scope>
    <source>
        <strain evidence="2 3">CECT 8640</strain>
    </source>
</reference>
<keyword evidence="3" id="KW-1185">Reference proteome</keyword>
<dbReference type="SUPFAM" id="SSF55073">
    <property type="entry name" value="Nucleotide cyclase"/>
    <property type="match status" value="2"/>
</dbReference>
<dbReference type="Gene3D" id="3.30.70.270">
    <property type="match status" value="2"/>
</dbReference>
<evidence type="ECO:0000259" key="1">
    <source>
        <dbReference type="PROSITE" id="PS50887"/>
    </source>
</evidence>
<dbReference type="GO" id="GO:1902201">
    <property type="term" value="P:negative regulation of bacterial-type flagellum-dependent cell motility"/>
    <property type="evidence" value="ECO:0007669"/>
    <property type="project" value="TreeGrafter"/>
</dbReference>
<dbReference type="PANTHER" id="PTHR45138:SF9">
    <property type="entry name" value="DIGUANYLATE CYCLASE DGCM-RELATED"/>
    <property type="match status" value="1"/>
</dbReference>
<evidence type="ECO:0000313" key="3">
    <source>
        <dbReference type="Proteomes" id="UP000547510"/>
    </source>
</evidence>
<dbReference type="InterPro" id="IPR050469">
    <property type="entry name" value="Diguanylate_Cyclase"/>
</dbReference>
<proteinExistence type="predicted"/>
<dbReference type="InterPro" id="IPR000160">
    <property type="entry name" value="GGDEF_dom"/>
</dbReference>
<protein>
    <submittedName>
        <fullName evidence="2">Diguanylate cyclase (GGDEF)-like protein</fullName>
    </submittedName>
</protein>
<dbReference type="RefSeq" id="WP_184687259.1">
    <property type="nucleotide sequence ID" value="NZ_JACHJN010000001.1"/>
</dbReference>
<dbReference type="NCBIfam" id="TIGR00254">
    <property type="entry name" value="GGDEF"/>
    <property type="match status" value="2"/>
</dbReference>
<gene>
    <name evidence="2" type="ORF">FHS29_000164</name>
</gene>
<dbReference type="Pfam" id="PF00990">
    <property type="entry name" value="GGDEF"/>
    <property type="match status" value="2"/>
</dbReference>
<dbReference type="GO" id="GO:0052621">
    <property type="term" value="F:diguanylate cyclase activity"/>
    <property type="evidence" value="ECO:0007669"/>
    <property type="project" value="TreeGrafter"/>
</dbReference>
<dbReference type="CDD" id="cd01949">
    <property type="entry name" value="GGDEF"/>
    <property type="match status" value="2"/>
</dbReference>
<dbReference type="GO" id="GO:0005886">
    <property type="term" value="C:plasma membrane"/>
    <property type="evidence" value="ECO:0007669"/>
    <property type="project" value="TreeGrafter"/>
</dbReference>
<feature type="domain" description="GGDEF" evidence="1">
    <location>
        <begin position="325"/>
        <end position="455"/>
    </location>
</feature>
<dbReference type="SMART" id="SM00267">
    <property type="entry name" value="GGDEF"/>
    <property type="match status" value="2"/>
</dbReference>
<dbReference type="PROSITE" id="PS50887">
    <property type="entry name" value="GGDEF"/>
    <property type="match status" value="2"/>
</dbReference>
<sequence length="463" mass="49060">MGDAAVLVLDAGDLGVRWASPAAERLLGGASGPLTGLVAAEDAPVVGAFLRSVVGRQGASRCTCAVPADRRVDLIARDLSDTEVGGVAVVALDVTGWAALADGSHRPDTDPLTGLANRTGILRRLEQAIRDAPAQGPGPVLLFLDLDRFKAVNRHGQDVGDEVLRVVAARLDAMVDGRGSTARSGGDEFVVLLDRTTEDAAVEAAGQIAAAIGTPVRVGDVLVTPTVSVGIARLHGGQRLDDLLCQVDLALFRAKSAAGPVVYRPELDDWVLARKHETQRLAERLEQLHLENQALAEAATIDQRTGLPNAAAFDADQARRHRAGERYSLLIVDIDWFHSYNNHYRYLAGHEALRAVGEAIRRTAGRCFRYGGEEFAVLLTATGYRDAVDVGERIREAVQRLGIEHRATPTGVVTVSVGVVEAAPGALPTDVVERANVALLQAKDAGRNRVVGFRGGCPLRVGG</sequence>
<dbReference type="Proteomes" id="UP000547510">
    <property type="component" value="Unassembled WGS sequence"/>
</dbReference>
<feature type="domain" description="GGDEF" evidence="1">
    <location>
        <begin position="137"/>
        <end position="267"/>
    </location>
</feature>
<dbReference type="AlphaFoldDB" id="A0A841CB70"/>